<feature type="transmembrane region" description="Helical" evidence="2">
    <location>
        <begin position="21"/>
        <end position="46"/>
    </location>
</feature>
<protein>
    <submittedName>
        <fullName evidence="3">Uncharacterized protein</fullName>
    </submittedName>
</protein>
<evidence type="ECO:0000256" key="2">
    <source>
        <dbReference type="SAM" id="Phobius"/>
    </source>
</evidence>
<feature type="transmembrane region" description="Helical" evidence="2">
    <location>
        <begin position="92"/>
        <end position="113"/>
    </location>
</feature>
<gene>
    <name evidence="3" type="ORF">MJAP1_000704</name>
</gene>
<dbReference type="RefSeq" id="XP_060120654.1">
    <property type="nucleotide sequence ID" value="XM_060264671.1"/>
</dbReference>
<keyword evidence="2" id="KW-0472">Membrane</keyword>
<dbReference type="AlphaFoldDB" id="A0AAF0EZP4"/>
<dbReference type="EMBL" id="CP119958">
    <property type="protein sequence ID" value="WFD37757.1"/>
    <property type="molecule type" value="Genomic_DNA"/>
</dbReference>
<accession>A0AAF0EZP4</accession>
<sequence>MGRRPRTQFCCCAFPLVKFGAYVLVLEAAFVALCVGVLALAPPPIVGAMESVPSWSKALVAAIAFVTAAWQIIGIAAVISDQPTLYRLYIRLNFLATLVLLAITIAFTVTAAARHSAAVDECMKQFEGTLASNGLGIDQVENTLNSGRQKACDIISWVDVGLMGGLIVVLGLTQLYMCYMQRKYGQLQRAAISDTKPAFGSDGIPMANRSSVGWDPRRRPQYEPLNAPTAHRATNEAHNGETFYETYQR</sequence>
<feature type="transmembrane region" description="Helical" evidence="2">
    <location>
        <begin position="58"/>
        <end position="80"/>
    </location>
</feature>
<reference evidence="3" key="1">
    <citation type="submission" date="2023-03" db="EMBL/GenBank/DDBJ databases">
        <title>Mating type loci evolution in Malassezia.</title>
        <authorList>
            <person name="Coelho M.A."/>
        </authorList>
    </citation>
    <scope>NUCLEOTIDE SEQUENCE</scope>
    <source>
        <strain evidence="3">CBS 9431</strain>
    </source>
</reference>
<dbReference type="GeneID" id="85224353"/>
<evidence type="ECO:0000256" key="1">
    <source>
        <dbReference type="SAM" id="MobiDB-lite"/>
    </source>
</evidence>
<feature type="region of interest" description="Disordered" evidence="1">
    <location>
        <begin position="226"/>
        <end position="249"/>
    </location>
</feature>
<dbReference type="Proteomes" id="UP001217754">
    <property type="component" value="Chromosome 1"/>
</dbReference>
<keyword evidence="4" id="KW-1185">Reference proteome</keyword>
<feature type="transmembrane region" description="Helical" evidence="2">
    <location>
        <begin position="154"/>
        <end position="179"/>
    </location>
</feature>
<evidence type="ECO:0000313" key="3">
    <source>
        <dbReference type="EMBL" id="WFD37757.1"/>
    </source>
</evidence>
<proteinExistence type="predicted"/>
<keyword evidence="2" id="KW-0812">Transmembrane</keyword>
<keyword evidence="2" id="KW-1133">Transmembrane helix</keyword>
<organism evidence="3 4">
    <name type="scientific">Malassezia japonica</name>
    <dbReference type="NCBI Taxonomy" id="223818"/>
    <lineage>
        <taxon>Eukaryota</taxon>
        <taxon>Fungi</taxon>
        <taxon>Dikarya</taxon>
        <taxon>Basidiomycota</taxon>
        <taxon>Ustilaginomycotina</taxon>
        <taxon>Malasseziomycetes</taxon>
        <taxon>Malasseziales</taxon>
        <taxon>Malasseziaceae</taxon>
        <taxon>Malassezia</taxon>
    </lineage>
</organism>
<name>A0AAF0EZP4_9BASI</name>
<evidence type="ECO:0000313" key="4">
    <source>
        <dbReference type="Proteomes" id="UP001217754"/>
    </source>
</evidence>